<dbReference type="KEGG" id="zmk:HG535_0A06040"/>
<evidence type="ECO:0000256" key="1">
    <source>
        <dbReference type="SAM" id="MobiDB-lite"/>
    </source>
</evidence>
<dbReference type="EMBL" id="CP058604">
    <property type="protein sequence ID" value="QLG70662.1"/>
    <property type="molecule type" value="Genomic_DNA"/>
</dbReference>
<organism evidence="2 3">
    <name type="scientific">Zygotorulaspora mrakii</name>
    <name type="common">Zygosaccharomyces mrakii</name>
    <dbReference type="NCBI Taxonomy" id="42260"/>
    <lineage>
        <taxon>Eukaryota</taxon>
        <taxon>Fungi</taxon>
        <taxon>Dikarya</taxon>
        <taxon>Ascomycota</taxon>
        <taxon>Saccharomycotina</taxon>
        <taxon>Saccharomycetes</taxon>
        <taxon>Saccharomycetales</taxon>
        <taxon>Saccharomycetaceae</taxon>
        <taxon>Zygotorulaspora</taxon>
    </lineage>
</organism>
<dbReference type="PANTHER" id="PTHR13060:SF0">
    <property type="entry name" value="PROTEIN ECDYSONELESS HOMOLOG"/>
    <property type="match status" value="1"/>
</dbReference>
<feature type="region of interest" description="Disordered" evidence="1">
    <location>
        <begin position="382"/>
        <end position="405"/>
    </location>
</feature>
<accession>A0A7H9AYL2</accession>
<proteinExistence type="predicted"/>
<dbReference type="OrthoDB" id="27237at2759"/>
<reference evidence="2 3" key="1">
    <citation type="submission" date="2020-07" db="EMBL/GenBank/DDBJ databases">
        <title>The yeast mating-type switching endonuclease HO is a domesticated member of an unorthodox homing genetic element family.</title>
        <authorList>
            <person name="Coughlan A.Y."/>
            <person name="Lombardi L."/>
            <person name="Braun-Galleani S."/>
            <person name="Martos A.R."/>
            <person name="Galeote V."/>
            <person name="Bigey F."/>
            <person name="Dequin S."/>
            <person name="Byrne K.P."/>
            <person name="Wolfe K.H."/>
        </authorList>
    </citation>
    <scope>NUCLEOTIDE SEQUENCE [LARGE SCALE GENOMIC DNA]</scope>
    <source>
        <strain evidence="2 3">NRRL Y-6702</strain>
    </source>
</reference>
<dbReference type="Proteomes" id="UP000509704">
    <property type="component" value="Chromosome 1"/>
</dbReference>
<dbReference type="GO" id="GO:0005634">
    <property type="term" value="C:nucleus"/>
    <property type="evidence" value="ECO:0007669"/>
    <property type="project" value="TreeGrafter"/>
</dbReference>
<name>A0A7H9AYL2_ZYGMR</name>
<dbReference type="InterPro" id="IPR010770">
    <property type="entry name" value="Ecd"/>
</dbReference>
<sequence length="453" mass="52424">MESDQTDIMLLQKPQEHVSFKRLWQYEQGDPEVSASVTDDETVLLFGLFYVDKFMNSNVEYMSRLMTKLQSHVEDWNAHYPWSDFNGIDFRLNEMQDGSYAIMGQLIVEEHAREEEALIVALLQDFSVQAGPYAFIRICDTDGDFILMECNDALPEEYEYPHANNRLWLHEGRFKMIPKSFRDTQGLRPEEALLFLKTSSFKLTEIENLSISISKNMINGFPEKYLSNLKRLPLTTEDEKLSKVLKANPQIGSLLIRNLLRKDVQIPKVTTSASVESLELLVPQRHCDMLSLFLREEDVREEVISLPLYVGRALCIVLTSLLQSEEIFLREREPLLKKDTKESQFSSFKFSYFEPNFEAQPDEDASASVNILEQLAKAFKEDTQSKGLDEDQPGDEYTDEEGKADESCKKYFEDEKIDIDEDDFFEFFMKEALKMGKENIESLKSSFLDDFGA</sequence>
<evidence type="ECO:0000313" key="2">
    <source>
        <dbReference type="EMBL" id="QLG70662.1"/>
    </source>
</evidence>
<dbReference type="Pfam" id="PF07093">
    <property type="entry name" value="SGT1"/>
    <property type="match status" value="1"/>
</dbReference>
<evidence type="ECO:0000313" key="3">
    <source>
        <dbReference type="Proteomes" id="UP000509704"/>
    </source>
</evidence>
<feature type="compositionally biased region" description="Acidic residues" evidence="1">
    <location>
        <begin position="390"/>
        <end position="399"/>
    </location>
</feature>
<keyword evidence="3" id="KW-1185">Reference proteome</keyword>
<dbReference type="GeneID" id="59234298"/>
<dbReference type="RefSeq" id="XP_037142390.1">
    <property type="nucleotide sequence ID" value="XM_037286495.1"/>
</dbReference>
<dbReference type="PANTHER" id="PTHR13060">
    <property type="entry name" value="SGT1 PROTEIN HSGT1 SUPPRESSOR OF GCR2"/>
    <property type="match status" value="1"/>
</dbReference>
<gene>
    <name evidence="2" type="ORF">HG535_0A06040</name>
</gene>
<protein>
    <submittedName>
        <fullName evidence="2">Uncharacterized protein</fullName>
    </submittedName>
</protein>
<dbReference type="AlphaFoldDB" id="A0A7H9AYL2"/>